<feature type="region of interest" description="Disordered" evidence="2">
    <location>
        <begin position="186"/>
        <end position="209"/>
    </location>
</feature>
<comment type="caution">
    <text evidence="4">The sequence shown here is derived from an EMBL/GenBank/DDBJ whole genome shotgun (WGS) entry which is preliminary data.</text>
</comment>
<dbReference type="InterPro" id="IPR037047">
    <property type="entry name" value="PITH_dom_sf"/>
</dbReference>
<evidence type="ECO:0000313" key="4">
    <source>
        <dbReference type="EMBL" id="GHP11266.1"/>
    </source>
</evidence>
<dbReference type="GO" id="GO:0005737">
    <property type="term" value="C:cytoplasm"/>
    <property type="evidence" value="ECO:0007669"/>
    <property type="project" value="UniProtKB-ARBA"/>
</dbReference>
<sequence>MDAHAHCCADHSCTLNYSLYKHINLPGVTCLNAVSEDVLPDVFRPWESRLSHPASFLRSDPDDPELLLTIPFTTNVTILAVAIICPEDSEFTTYPDSVRVFTNRENMDFQTAQEAPPVQSWDLLQDYRAQTVAEYTCKPGKFVGVHTLTMHFPSSYGADETNISFIGFKGTASGVVREAPKNLVYESQPTPEDAGKAPDELRGGMNMGM</sequence>
<dbReference type="PANTHER" id="PTHR12175">
    <property type="entry name" value="AD039 HT014 THIOREDOXIN FAMILY TRP26"/>
    <property type="match status" value="1"/>
</dbReference>
<evidence type="ECO:0000256" key="1">
    <source>
        <dbReference type="ARBA" id="ARBA00025788"/>
    </source>
</evidence>
<organism evidence="4 5">
    <name type="scientific">Pycnococcus provasolii</name>
    <dbReference type="NCBI Taxonomy" id="41880"/>
    <lineage>
        <taxon>Eukaryota</taxon>
        <taxon>Viridiplantae</taxon>
        <taxon>Chlorophyta</taxon>
        <taxon>Pseudoscourfieldiophyceae</taxon>
        <taxon>Pseudoscourfieldiales</taxon>
        <taxon>Pycnococcaceae</taxon>
        <taxon>Pycnococcus</taxon>
    </lineage>
</organism>
<feature type="compositionally biased region" description="Basic and acidic residues" evidence="2">
    <location>
        <begin position="193"/>
        <end position="202"/>
    </location>
</feature>
<reference evidence="4" key="1">
    <citation type="submission" date="2020-10" db="EMBL/GenBank/DDBJ databases">
        <title>Unveiling of a novel bifunctional photoreceptor, Dualchrome1, isolated from a cosmopolitan green alga.</title>
        <authorList>
            <person name="Suzuki S."/>
            <person name="Kawachi M."/>
        </authorList>
    </citation>
    <scope>NUCLEOTIDE SEQUENCE</scope>
    <source>
        <strain evidence="4">NIES 2893</strain>
    </source>
</reference>
<dbReference type="InterPro" id="IPR010400">
    <property type="entry name" value="PITH_dom"/>
</dbReference>
<dbReference type="PROSITE" id="PS51532">
    <property type="entry name" value="PITH"/>
    <property type="match status" value="1"/>
</dbReference>
<dbReference type="Gene3D" id="2.60.120.470">
    <property type="entry name" value="PITH domain"/>
    <property type="match status" value="1"/>
</dbReference>
<protein>
    <recommendedName>
        <fullName evidence="3">PITH domain-containing protein</fullName>
    </recommendedName>
</protein>
<dbReference type="EMBL" id="BNJQ01000033">
    <property type="protein sequence ID" value="GHP11266.1"/>
    <property type="molecule type" value="Genomic_DNA"/>
</dbReference>
<feature type="domain" description="PITH" evidence="3">
    <location>
        <begin position="8"/>
        <end position="188"/>
    </location>
</feature>
<dbReference type="AlphaFoldDB" id="A0A830HUW6"/>
<dbReference type="SUPFAM" id="SSF49785">
    <property type="entry name" value="Galactose-binding domain-like"/>
    <property type="match status" value="1"/>
</dbReference>
<evidence type="ECO:0000256" key="2">
    <source>
        <dbReference type="SAM" id="MobiDB-lite"/>
    </source>
</evidence>
<dbReference type="InterPro" id="IPR045099">
    <property type="entry name" value="PITH1-like"/>
</dbReference>
<accession>A0A830HUW6</accession>
<dbReference type="Proteomes" id="UP000660262">
    <property type="component" value="Unassembled WGS sequence"/>
</dbReference>
<dbReference type="Pfam" id="PF06201">
    <property type="entry name" value="PITH"/>
    <property type="match status" value="1"/>
</dbReference>
<keyword evidence="5" id="KW-1185">Reference proteome</keyword>
<name>A0A830HUW6_9CHLO</name>
<gene>
    <name evidence="4" type="ORF">PPROV_000999400</name>
</gene>
<comment type="similarity">
    <text evidence="1">Belongs to the PITHD1 family.</text>
</comment>
<evidence type="ECO:0000313" key="5">
    <source>
        <dbReference type="Proteomes" id="UP000660262"/>
    </source>
</evidence>
<dbReference type="PANTHER" id="PTHR12175:SF1">
    <property type="entry name" value="PITH DOMAIN-CONTAINING PROTEIN 1"/>
    <property type="match status" value="1"/>
</dbReference>
<evidence type="ECO:0000259" key="3">
    <source>
        <dbReference type="PROSITE" id="PS51532"/>
    </source>
</evidence>
<dbReference type="OrthoDB" id="2635at2759"/>
<proteinExistence type="inferred from homology"/>
<dbReference type="InterPro" id="IPR008979">
    <property type="entry name" value="Galactose-bd-like_sf"/>
</dbReference>